<evidence type="ECO:0000256" key="3">
    <source>
        <dbReference type="ARBA" id="ARBA00019693"/>
    </source>
</evidence>
<dbReference type="Pfam" id="PF11277">
    <property type="entry name" value="Med24_N"/>
    <property type="match status" value="1"/>
</dbReference>
<keyword evidence="5" id="KW-0010">Activator</keyword>
<dbReference type="GO" id="GO:0060261">
    <property type="term" value="P:positive regulation of transcription initiation by RNA polymerase II"/>
    <property type="evidence" value="ECO:0007669"/>
    <property type="project" value="TreeGrafter"/>
</dbReference>
<reference evidence="9" key="1">
    <citation type="submission" date="2015-11" db="EMBL/GenBank/DDBJ databases">
        <title>De novo transcriptome assembly of four potential Pierce s Disease insect vectors from Arizona vineyards.</title>
        <authorList>
            <person name="Tassone E.E."/>
        </authorList>
    </citation>
    <scope>NUCLEOTIDE SEQUENCE</scope>
</reference>
<gene>
    <name evidence="9" type="ORF">g.28542</name>
</gene>
<name>A0A1B6GZP4_9HEMI</name>
<evidence type="ECO:0000256" key="7">
    <source>
        <dbReference type="ARBA" id="ARBA00023242"/>
    </source>
</evidence>
<dbReference type="EMBL" id="GECZ01001887">
    <property type="protein sequence ID" value="JAS67882.1"/>
    <property type="molecule type" value="Transcribed_RNA"/>
</dbReference>
<dbReference type="InterPro" id="IPR021429">
    <property type="entry name" value="Mediator_Med24"/>
</dbReference>
<accession>A0A1B6GZP4</accession>
<dbReference type="GO" id="GO:0003712">
    <property type="term" value="F:transcription coregulator activity"/>
    <property type="evidence" value="ECO:0007669"/>
    <property type="project" value="TreeGrafter"/>
</dbReference>
<proteinExistence type="inferred from homology"/>
<keyword evidence="6" id="KW-0804">Transcription</keyword>
<comment type="similarity">
    <text evidence="2">Belongs to the Mediator complex subunit 24 family.</text>
</comment>
<dbReference type="AlphaFoldDB" id="A0A1B6GZP4"/>
<organism evidence="9">
    <name type="scientific">Cuerna arida</name>
    <dbReference type="NCBI Taxonomy" id="1464854"/>
    <lineage>
        <taxon>Eukaryota</taxon>
        <taxon>Metazoa</taxon>
        <taxon>Ecdysozoa</taxon>
        <taxon>Arthropoda</taxon>
        <taxon>Hexapoda</taxon>
        <taxon>Insecta</taxon>
        <taxon>Pterygota</taxon>
        <taxon>Neoptera</taxon>
        <taxon>Paraneoptera</taxon>
        <taxon>Hemiptera</taxon>
        <taxon>Auchenorrhyncha</taxon>
        <taxon>Membracoidea</taxon>
        <taxon>Cicadellidae</taxon>
        <taxon>Cicadellinae</taxon>
        <taxon>Proconiini</taxon>
        <taxon>Cuerna</taxon>
    </lineage>
</organism>
<evidence type="ECO:0000256" key="1">
    <source>
        <dbReference type="ARBA" id="ARBA00004123"/>
    </source>
</evidence>
<protein>
    <recommendedName>
        <fullName evidence="3">Mediator of RNA polymerase II transcription subunit 24</fullName>
    </recommendedName>
    <alternativeName>
        <fullName evidence="8">Mediator complex subunit 24</fullName>
    </alternativeName>
</protein>
<evidence type="ECO:0000313" key="9">
    <source>
        <dbReference type="EMBL" id="JAS67882.1"/>
    </source>
</evidence>
<comment type="subcellular location">
    <subcellularLocation>
        <location evidence="1">Nucleus</location>
    </subcellularLocation>
</comment>
<keyword evidence="7" id="KW-0539">Nucleus</keyword>
<evidence type="ECO:0000256" key="2">
    <source>
        <dbReference type="ARBA" id="ARBA00007864"/>
    </source>
</evidence>
<keyword evidence="4" id="KW-0805">Transcription regulation</keyword>
<dbReference type="GO" id="GO:0016592">
    <property type="term" value="C:mediator complex"/>
    <property type="evidence" value="ECO:0007669"/>
    <property type="project" value="InterPro"/>
</dbReference>
<dbReference type="PANTHER" id="PTHR12898:SF1">
    <property type="entry name" value="MEDIATOR OF RNA POLYMERASE II TRANSCRIPTION SUBUNIT 24"/>
    <property type="match status" value="1"/>
</dbReference>
<evidence type="ECO:0000256" key="8">
    <source>
        <dbReference type="ARBA" id="ARBA00031960"/>
    </source>
</evidence>
<evidence type="ECO:0000256" key="6">
    <source>
        <dbReference type="ARBA" id="ARBA00023163"/>
    </source>
</evidence>
<dbReference type="PANTHER" id="PTHR12898">
    <property type="entry name" value="MEDIATOR OF RNA POLYMERASE II TRANSCRIPTION SUBUNIT 24"/>
    <property type="match status" value="1"/>
</dbReference>
<evidence type="ECO:0000256" key="5">
    <source>
        <dbReference type="ARBA" id="ARBA00023159"/>
    </source>
</evidence>
<evidence type="ECO:0000256" key="4">
    <source>
        <dbReference type="ARBA" id="ARBA00023015"/>
    </source>
</evidence>
<sequence>MEPSKVTSKTSSLKALLLRAWRERWSDLQWGIHIKTILPRGVSGDVYNLADCILQQALVGPGPNLLVLSYLKHSLSSQLVSYAAVLQRISKYDGFHKPHCIISLLEFLENILPGITCRFKPEEEMIAGSVLSLAHWLLQCYYHTLQANNTESSPEMLMKPANILDHMLKRDFTVAMLYLAKHEHKDLYIEVVNKCQILEAAINQSPALSATAPIKNVLLKLCSLELTGTGLEVDKGVEPLTYCLQSVLAIQVLLNPSCDSQVLVNQLLMIQRIKGYGNVRLYSELIRACFMILHDVLDTSKESQWGAFTFLKVPHIIHQLHHSSLPRGVKTEDFSQDVVDSLDFVLQFTPLLDTMDARCSCNNLECFLGELLKLNLVSEMHVNHYTAKREAAIAELHKMDAASSGMPITKVIIRAEPTLSRVLQSLDAEFPKESLLGMLCQVFTGKSFELILAVATVEGKLCTLVSKLINLNECCKQGIDESNKTLAMLFDITFLMLCYITQTFGSEVVLSDDGKGDSFMKQWVRECLVERGKPKSPDNMLQHCDPNLVEALLTQFNSTDSDFKMNGMTWHEVCFNMPGAIREVLVAWEQEALSVTDVKRILDAMQAPMCCLPVCAATWLCSYMQVSPQDALLKPMNMVQQFLKVLMSEELGKQNNYNERAALMVQIIRKMQFDVHTPTLSKVKAMGLSHSIISKQPVSEQLESVWTSLLKQGWIGIEATHSLESLLNTGGAQWFVTNLVKELVKLRYRDDLDRAVDLLMAVFHLDIENCTLCLLQQVLPQYLHNKLQSEDLIEPQSSALAKLCAYCIFATSISSGSSNSNSLKRSRRQMEAEDLEELCPASKILRLDSSSSPEAALMFLTSGNKESPSPPLQEPLSSALKEVFKALSVIAERTAHVSQQTHFVFRLLEYIVRCGKDRARPVLQGMPNTLVPCLVRALPDLFTTDLILRLYDISTKNGRFATARDLCLIYVIDLVE</sequence>